<feature type="transmembrane region" description="Helical" evidence="1">
    <location>
        <begin position="21"/>
        <end position="39"/>
    </location>
</feature>
<feature type="transmembrane region" description="Helical" evidence="1">
    <location>
        <begin position="45"/>
        <end position="68"/>
    </location>
</feature>
<evidence type="ECO:0000313" key="2">
    <source>
        <dbReference type="EMBL" id="UWM54600.1"/>
    </source>
</evidence>
<dbReference type="GeneID" id="74944968"/>
<dbReference type="AlphaFoldDB" id="A0A9E7U4R3"/>
<feature type="transmembrane region" description="Helical" evidence="1">
    <location>
        <begin position="101"/>
        <end position="124"/>
    </location>
</feature>
<name>A0A9E7U4R3_9EURY</name>
<keyword evidence="3" id="KW-1185">Reference proteome</keyword>
<dbReference type="Proteomes" id="UP001057580">
    <property type="component" value="Chromosome"/>
</dbReference>
<evidence type="ECO:0000256" key="1">
    <source>
        <dbReference type="SAM" id="Phobius"/>
    </source>
</evidence>
<dbReference type="EMBL" id="CP104003">
    <property type="protein sequence ID" value="UWM54600.1"/>
    <property type="molecule type" value="Genomic_DNA"/>
</dbReference>
<keyword evidence="1" id="KW-1133">Transmembrane helix</keyword>
<dbReference type="RefSeq" id="WP_260593620.1">
    <property type="nucleotide sequence ID" value="NZ_CP104003.1"/>
</dbReference>
<keyword evidence="1" id="KW-0472">Membrane</keyword>
<evidence type="ECO:0000313" key="3">
    <source>
        <dbReference type="Proteomes" id="UP001057580"/>
    </source>
</evidence>
<sequence>MRPEVGQTVTLAHAKRMAVGYSVLFLAALAIGAALWVSGAEGLALVVWLFGNGFTAFMGVLTVTWDVFEYLVPEDAGNTRTGRAEGRELRPGIGLSRDTRVALRVMLVLLALTAVATLAFSYALGLL</sequence>
<accession>A0A9E7U4R3</accession>
<organism evidence="2 3">
    <name type="scientific">Salinirubellus salinus</name>
    <dbReference type="NCBI Taxonomy" id="1364945"/>
    <lineage>
        <taxon>Archaea</taxon>
        <taxon>Methanobacteriati</taxon>
        <taxon>Methanobacteriota</taxon>
        <taxon>Stenosarchaea group</taxon>
        <taxon>Halobacteria</taxon>
        <taxon>Halobacteriales</taxon>
        <taxon>Natronomonadaceae</taxon>
        <taxon>Salinirubellus</taxon>
    </lineage>
</organism>
<gene>
    <name evidence="2" type="ORF">N0B31_21060</name>
</gene>
<keyword evidence="1" id="KW-0812">Transmembrane</keyword>
<protein>
    <submittedName>
        <fullName evidence="2">Uncharacterized protein</fullName>
    </submittedName>
</protein>
<reference evidence="2" key="1">
    <citation type="submission" date="2022-09" db="EMBL/GenBank/DDBJ databases">
        <title>Diverse halophilic archaea isolated from saline environments.</title>
        <authorList>
            <person name="Cui H.-L."/>
        </authorList>
    </citation>
    <scope>NUCLEOTIDE SEQUENCE</scope>
    <source>
        <strain evidence="2">ZS-35-S2</strain>
    </source>
</reference>
<proteinExistence type="predicted"/>
<dbReference type="KEGG" id="ssai:N0B31_21060"/>